<reference evidence="2" key="1">
    <citation type="submission" date="2018-05" db="EMBL/GenBank/DDBJ databases">
        <authorList>
            <person name="Lanie J.A."/>
            <person name="Ng W.-L."/>
            <person name="Kazmierczak K.M."/>
            <person name="Andrzejewski T.M."/>
            <person name="Davidsen T.M."/>
            <person name="Wayne K.J."/>
            <person name="Tettelin H."/>
            <person name="Glass J.I."/>
            <person name="Rusch D."/>
            <person name="Podicherti R."/>
            <person name="Tsui H.-C.T."/>
            <person name="Winkler M.E."/>
        </authorList>
    </citation>
    <scope>NUCLEOTIDE SEQUENCE</scope>
</reference>
<gene>
    <name evidence="2" type="ORF">METZ01_LOCUS228415</name>
</gene>
<name>A0A382GN37_9ZZZZ</name>
<dbReference type="InterPro" id="IPR045385">
    <property type="entry name" value="DUF6526"/>
</dbReference>
<proteinExistence type="predicted"/>
<feature type="transmembrane region" description="Helical" evidence="1">
    <location>
        <begin position="18"/>
        <end position="37"/>
    </location>
</feature>
<feature type="transmembrane region" description="Helical" evidence="1">
    <location>
        <begin position="43"/>
        <end position="62"/>
    </location>
</feature>
<evidence type="ECO:0000313" key="2">
    <source>
        <dbReference type="EMBL" id="SVB75561.1"/>
    </source>
</evidence>
<dbReference type="Pfam" id="PF20136">
    <property type="entry name" value="DUF6526"/>
    <property type="match status" value="1"/>
</dbReference>
<protein>
    <submittedName>
        <fullName evidence="2">Uncharacterized protein</fullName>
    </submittedName>
</protein>
<sequence length="145" mass="16630">MSSITQNYDNHSKSPPKYFLLALTLIAAHMIWAIFVMATAFSFSSLMSGLFAIAILMIAFYARLHALGVQDRVIRLEEQIRLERILGSEFRKDIHGMATEQLIGLRFASDGEVAALFRTIVEETIEDRKEIKKRVKVWRADDQRI</sequence>
<keyword evidence="1" id="KW-1133">Transmembrane helix</keyword>
<accession>A0A382GN37</accession>
<dbReference type="AlphaFoldDB" id="A0A382GN37"/>
<evidence type="ECO:0000256" key="1">
    <source>
        <dbReference type="SAM" id="Phobius"/>
    </source>
</evidence>
<organism evidence="2">
    <name type="scientific">marine metagenome</name>
    <dbReference type="NCBI Taxonomy" id="408172"/>
    <lineage>
        <taxon>unclassified sequences</taxon>
        <taxon>metagenomes</taxon>
        <taxon>ecological metagenomes</taxon>
    </lineage>
</organism>
<keyword evidence="1" id="KW-0472">Membrane</keyword>
<dbReference type="EMBL" id="UINC01056018">
    <property type="protein sequence ID" value="SVB75561.1"/>
    <property type="molecule type" value="Genomic_DNA"/>
</dbReference>
<keyword evidence="1" id="KW-0812">Transmembrane</keyword>